<dbReference type="EMBL" id="HBUF01498245">
    <property type="protein sequence ID" value="CAG6745511.1"/>
    <property type="molecule type" value="Transcribed_RNA"/>
</dbReference>
<proteinExistence type="predicted"/>
<dbReference type="AlphaFoldDB" id="A0A8D9E9J1"/>
<evidence type="ECO:0000313" key="1">
    <source>
        <dbReference type="EMBL" id="CAG6745511.1"/>
    </source>
</evidence>
<reference evidence="1" key="1">
    <citation type="submission" date="2021-05" db="EMBL/GenBank/DDBJ databases">
        <authorList>
            <person name="Alioto T."/>
            <person name="Alioto T."/>
            <person name="Gomez Garrido J."/>
        </authorList>
    </citation>
    <scope>NUCLEOTIDE SEQUENCE</scope>
</reference>
<accession>A0A8D9E9J1</accession>
<protein>
    <submittedName>
        <fullName evidence="1">Uncharacterized protein</fullName>
    </submittedName>
</protein>
<name>A0A8D9E9J1_9HEMI</name>
<organism evidence="1">
    <name type="scientific">Cacopsylla melanoneura</name>
    <dbReference type="NCBI Taxonomy" id="428564"/>
    <lineage>
        <taxon>Eukaryota</taxon>
        <taxon>Metazoa</taxon>
        <taxon>Ecdysozoa</taxon>
        <taxon>Arthropoda</taxon>
        <taxon>Hexapoda</taxon>
        <taxon>Insecta</taxon>
        <taxon>Pterygota</taxon>
        <taxon>Neoptera</taxon>
        <taxon>Paraneoptera</taxon>
        <taxon>Hemiptera</taxon>
        <taxon>Sternorrhyncha</taxon>
        <taxon>Psylloidea</taxon>
        <taxon>Psyllidae</taxon>
        <taxon>Psyllinae</taxon>
        <taxon>Cacopsylla</taxon>
    </lineage>
</organism>
<sequence>MSTSEKDEAGWSKELKSVLISSLGGNNDVSVFSSELVTFLGPGLCWNVRLLKADLSWREKQSSRVREFSSLQVMFVSSPIELSLISLTSRVSCLDPDWLFIFLRFLSFTDMISG</sequence>